<evidence type="ECO:0000313" key="2">
    <source>
        <dbReference type="Proteomes" id="UP001056778"/>
    </source>
</evidence>
<name>A0ACB9T253_HOLOL</name>
<comment type="caution">
    <text evidence="1">The sequence shown here is derived from an EMBL/GenBank/DDBJ whole genome shotgun (WGS) entry which is preliminary data.</text>
</comment>
<evidence type="ECO:0000313" key="1">
    <source>
        <dbReference type="EMBL" id="KAI4460863.1"/>
    </source>
</evidence>
<dbReference type="Proteomes" id="UP001056778">
    <property type="component" value="Chromosome 5"/>
</dbReference>
<keyword evidence="2" id="KW-1185">Reference proteome</keyword>
<sequence>MPRRGVKHKQWDPKQMKLAVEAVKNKEMGKPQGISKARVKGSTPDNVNAFYDLESSFEKVNFDSARIYNVDETAVTSVQGKHSKVINNTYFGH</sequence>
<protein>
    <submittedName>
        <fullName evidence="1">Nuclear hormone receptor</fullName>
    </submittedName>
</protein>
<dbReference type="EMBL" id="CM043019">
    <property type="protein sequence ID" value="KAI4460863.1"/>
    <property type="molecule type" value="Genomic_DNA"/>
</dbReference>
<proteinExistence type="predicted"/>
<keyword evidence="1" id="KW-0675">Receptor</keyword>
<accession>A0ACB9T253</accession>
<reference evidence="1" key="1">
    <citation type="submission" date="2022-04" db="EMBL/GenBank/DDBJ databases">
        <title>Chromosome-scale genome assembly of Holotrichia oblita Faldermann.</title>
        <authorList>
            <person name="Rongchong L."/>
        </authorList>
    </citation>
    <scope>NUCLEOTIDE SEQUENCE</scope>
    <source>
        <strain evidence="1">81SQS9</strain>
    </source>
</reference>
<organism evidence="1 2">
    <name type="scientific">Holotrichia oblita</name>
    <name type="common">Chafer beetle</name>
    <dbReference type="NCBI Taxonomy" id="644536"/>
    <lineage>
        <taxon>Eukaryota</taxon>
        <taxon>Metazoa</taxon>
        <taxon>Ecdysozoa</taxon>
        <taxon>Arthropoda</taxon>
        <taxon>Hexapoda</taxon>
        <taxon>Insecta</taxon>
        <taxon>Pterygota</taxon>
        <taxon>Neoptera</taxon>
        <taxon>Endopterygota</taxon>
        <taxon>Coleoptera</taxon>
        <taxon>Polyphaga</taxon>
        <taxon>Scarabaeiformia</taxon>
        <taxon>Scarabaeidae</taxon>
        <taxon>Melolonthinae</taxon>
        <taxon>Holotrichia</taxon>
    </lineage>
</organism>
<gene>
    <name evidence="1" type="ORF">MML48_5g00008481</name>
</gene>